<protein>
    <submittedName>
        <fullName evidence="1">Uncharacterized protein</fullName>
    </submittedName>
</protein>
<evidence type="ECO:0000313" key="2">
    <source>
        <dbReference type="Proteomes" id="UP000011980"/>
    </source>
</evidence>
<gene>
    <name evidence="1" type="ORF">LEP1GSC008_3281</name>
</gene>
<dbReference type="Proteomes" id="UP000011980">
    <property type="component" value="Unassembled WGS sequence"/>
</dbReference>
<organism evidence="1 2">
    <name type="scientific">Leptospira kirschneri serovar Bulgarica str. Nikolaevo</name>
    <dbReference type="NCBI Taxonomy" id="1240687"/>
    <lineage>
        <taxon>Bacteria</taxon>
        <taxon>Pseudomonadati</taxon>
        <taxon>Spirochaetota</taxon>
        <taxon>Spirochaetia</taxon>
        <taxon>Leptospirales</taxon>
        <taxon>Leptospiraceae</taxon>
        <taxon>Leptospira</taxon>
    </lineage>
</organism>
<sequence>MTAIEIAKIKLGHTFENGGKTAIFVFHCVAEAIARGIKIGKQSFDVMLGWKSVRRGFDCFKYSRQVSIQAFVVVSLANDIDKKLAWIDKITPRLNGIILDFAGNPLIGQFCIINAAITAFHVVGKVLADETVKKSAKHILFKIPSVYCTSHIIGDLPDLALKRGALLSTCHSDIPMKAGLKL</sequence>
<reference evidence="1 2" key="1">
    <citation type="submission" date="2013-01" db="EMBL/GenBank/DDBJ databases">
        <authorList>
            <person name="Harkins D.M."/>
            <person name="Durkin A.S."/>
            <person name="Brinkac L.M."/>
            <person name="Haft D.H."/>
            <person name="Selengut J.D."/>
            <person name="Sanka R."/>
            <person name="DePew J."/>
            <person name="Purushe J."/>
            <person name="Galloway R.L."/>
            <person name="Vinetz J.M."/>
            <person name="Sutton G.G."/>
            <person name="Nierman W.C."/>
            <person name="Fouts D.E."/>
        </authorList>
    </citation>
    <scope>NUCLEOTIDE SEQUENCE [LARGE SCALE GENOMIC DNA]</scope>
    <source>
        <strain evidence="1 2">Nikolaevo</strain>
    </source>
</reference>
<dbReference type="AlphaFoldDB" id="M6F3R2"/>
<proteinExistence type="predicted"/>
<accession>M6F3R2</accession>
<comment type="caution">
    <text evidence="1">The sequence shown here is derived from an EMBL/GenBank/DDBJ whole genome shotgun (WGS) entry which is preliminary data.</text>
</comment>
<name>M6F3R2_9LEPT</name>
<dbReference type="PATRIC" id="fig|1240687.3.peg.3714"/>
<dbReference type="EMBL" id="ANCE01000186">
    <property type="protein sequence ID" value="EMK21742.1"/>
    <property type="molecule type" value="Genomic_DNA"/>
</dbReference>
<evidence type="ECO:0000313" key="1">
    <source>
        <dbReference type="EMBL" id="EMK21742.1"/>
    </source>
</evidence>